<dbReference type="GO" id="GO:0006879">
    <property type="term" value="P:intracellular iron ion homeostasis"/>
    <property type="evidence" value="ECO:0007669"/>
    <property type="project" value="TreeGrafter"/>
</dbReference>
<dbReference type="Gene3D" id="1.10.3080.10">
    <property type="entry name" value="Clc chloride channel"/>
    <property type="match status" value="1"/>
</dbReference>
<evidence type="ECO:0000313" key="11">
    <source>
        <dbReference type="Proteomes" id="UP001306508"/>
    </source>
</evidence>
<organism evidence="10 11">
    <name type="scientific">Arxiozyma heterogenica</name>
    <dbReference type="NCBI Taxonomy" id="278026"/>
    <lineage>
        <taxon>Eukaryota</taxon>
        <taxon>Fungi</taxon>
        <taxon>Dikarya</taxon>
        <taxon>Ascomycota</taxon>
        <taxon>Saccharomycotina</taxon>
        <taxon>Saccharomycetes</taxon>
        <taxon>Saccharomycetales</taxon>
        <taxon>Saccharomycetaceae</taxon>
        <taxon>Arxiozyma</taxon>
    </lineage>
</organism>
<dbReference type="Pfam" id="PF00571">
    <property type="entry name" value="CBS"/>
    <property type="match status" value="2"/>
</dbReference>
<dbReference type="GO" id="GO:0000324">
    <property type="term" value="C:fungal-type vacuole"/>
    <property type="evidence" value="ECO:0007669"/>
    <property type="project" value="TreeGrafter"/>
</dbReference>
<dbReference type="SUPFAM" id="SSF54631">
    <property type="entry name" value="CBS-domain pair"/>
    <property type="match status" value="1"/>
</dbReference>
<feature type="transmembrane region" description="Helical" evidence="8">
    <location>
        <begin position="555"/>
        <end position="581"/>
    </location>
</feature>
<dbReference type="SUPFAM" id="SSF81340">
    <property type="entry name" value="Clc chloride channel"/>
    <property type="match status" value="1"/>
</dbReference>
<comment type="subcellular location">
    <subcellularLocation>
        <location evidence="1">Membrane</location>
        <topology evidence="1">Multi-pass membrane protein</topology>
    </subcellularLocation>
</comment>
<dbReference type="InterPro" id="IPR000644">
    <property type="entry name" value="CBS_dom"/>
</dbReference>
<evidence type="ECO:0000256" key="6">
    <source>
        <dbReference type="ARBA" id="ARBA00023136"/>
    </source>
</evidence>
<keyword evidence="2" id="KW-0813">Transport</keyword>
<dbReference type="PANTHER" id="PTHR45711">
    <property type="entry name" value="CHLORIDE CHANNEL PROTEIN"/>
    <property type="match status" value="1"/>
</dbReference>
<dbReference type="GO" id="GO:0005794">
    <property type="term" value="C:Golgi apparatus"/>
    <property type="evidence" value="ECO:0007669"/>
    <property type="project" value="TreeGrafter"/>
</dbReference>
<comment type="caution">
    <text evidence="10">The sequence shown here is derived from an EMBL/GenBank/DDBJ whole genome shotgun (WGS) entry which is preliminary data.</text>
</comment>
<feature type="domain" description="CBS" evidence="9">
    <location>
        <begin position="757"/>
        <end position="804"/>
    </location>
</feature>
<feature type="transmembrane region" description="Helical" evidence="8">
    <location>
        <begin position="391"/>
        <end position="409"/>
    </location>
</feature>
<evidence type="ECO:0000256" key="4">
    <source>
        <dbReference type="ARBA" id="ARBA00022989"/>
    </source>
</evidence>
<evidence type="ECO:0000256" key="2">
    <source>
        <dbReference type="ARBA" id="ARBA00022448"/>
    </source>
</evidence>
<evidence type="ECO:0000313" key="10">
    <source>
        <dbReference type="EMBL" id="KAK5781032.1"/>
    </source>
</evidence>
<feature type="transmembrane region" description="Helical" evidence="8">
    <location>
        <begin position="498"/>
        <end position="518"/>
    </location>
</feature>
<reference evidence="11" key="1">
    <citation type="submission" date="2023-07" db="EMBL/GenBank/DDBJ databases">
        <title>A draft genome of Kazachstania heterogenica Y-27499.</title>
        <authorList>
            <person name="Donic C."/>
            <person name="Kralova J.S."/>
            <person name="Fidel L."/>
            <person name="Ben-Dor S."/>
            <person name="Jung S."/>
        </authorList>
    </citation>
    <scope>NUCLEOTIDE SEQUENCE [LARGE SCALE GENOMIC DNA]</scope>
    <source>
        <strain evidence="11">Y27499</strain>
    </source>
</reference>
<dbReference type="Pfam" id="PF00654">
    <property type="entry name" value="Voltage_CLC"/>
    <property type="match status" value="1"/>
</dbReference>
<dbReference type="GO" id="GO:0005886">
    <property type="term" value="C:plasma membrane"/>
    <property type="evidence" value="ECO:0007669"/>
    <property type="project" value="TreeGrafter"/>
</dbReference>
<sequence length="837" mass="93953">MAKGYSPISIQDSDDTYQDDSQIINNQYHGNEFSKIDFKKVIPETKNFDHFITIDKIAEKNSPILTGSVRLNRKSSYLTRSDFNNFESNHIYNQNNDYYERDQLSSKFEKYKIIIWNKCKTFITLTTVAVVIGCFAGFIQIFTETLVNWKTGHCSRNFLLNKSFCCSNIQTLKEAVTNRSFFNSLTKRQEIECTNQGEWIEWSGAISPFLIFVILSVTFATISTLLVKYVAPMATGSGISEIKVWVSGFEYKNEFLSMATLFVKSVALPLAISAGLSLGKEGPSVHYATCCAFIVTRWLLKDTLTYSSQFEYLIAGGGAGVAVAFGAPIGGVLFGLEELSSASDFNAQTLWKSYYVALIAVTTLKCINPFRNGKIILFNVTYDKNWRAGEIPIFILLGIFGGLYGKYVSKLNIAYVNFRKRYLSKWTTQEIVILALITALLSYFNEFLKLDMTESMGVLFHECVSGDAKQDNGNNSVFSHKLCYLDEHTEMFGFLKMFFSLIYATFVRAALVIISYGAKVPAGIFVPSMAVGATFGRAISLLVERYITGAGIITSGAYAFLGAAATLCGITNLTLTVVVIMLELTGAFIYIIPTMIVVAISRIILSMSGTVGIADQMIIVNGFPLLEMEDEELKKGEALLSSYKAGDVMSKDLIVLSETMYISEIEKIIYESNDKIVNGFPIVINSDTTDPDMECVGYVLRRHLVQKLMMQDINSSNASRTLVHFNIERFNSRKNNTNNHMNVNINEISFCDIVNSSPLTAKLDTSTLVLFHMFKDNGCKSIIIEDHGLLKGIITSKDIIRFQRTLFKERFGAKYHYNEELNERIWSILQFIIKRFS</sequence>
<keyword evidence="7" id="KW-0868">Chloride</keyword>
<dbReference type="Gene3D" id="3.10.580.10">
    <property type="entry name" value="CBS-domain"/>
    <property type="match status" value="1"/>
</dbReference>
<keyword evidence="5" id="KW-0406">Ion transport</keyword>
<dbReference type="AlphaFoldDB" id="A0AAN7WQ04"/>
<dbReference type="InterPro" id="IPR046342">
    <property type="entry name" value="CBS_dom_sf"/>
</dbReference>
<dbReference type="PRINTS" id="PR00762">
    <property type="entry name" value="CLCHANNEL"/>
</dbReference>
<dbReference type="GO" id="GO:0005247">
    <property type="term" value="F:voltage-gated chloride channel activity"/>
    <property type="evidence" value="ECO:0007669"/>
    <property type="project" value="TreeGrafter"/>
</dbReference>
<protein>
    <recommendedName>
        <fullName evidence="9">CBS domain-containing protein</fullName>
    </recommendedName>
</protein>
<dbReference type="GO" id="GO:0005783">
    <property type="term" value="C:endoplasmic reticulum"/>
    <property type="evidence" value="ECO:0007669"/>
    <property type="project" value="TreeGrafter"/>
</dbReference>
<dbReference type="CDD" id="cd04591">
    <property type="entry name" value="CBS_pair_voltage-gated_CLC_euk_bac"/>
    <property type="match status" value="1"/>
</dbReference>
<feature type="transmembrane region" description="Helical" evidence="8">
    <location>
        <begin position="524"/>
        <end position="543"/>
    </location>
</feature>
<dbReference type="CDD" id="cd03684">
    <property type="entry name" value="ClC_3_like"/>
    <property type="match status" value="1"/>
</dbReference>
<dbReference type="GO" id="GO:0006878">
    <property type="term" value="P:intracellular copper ion homeostasis"/>
    <property type="evidence" value="ECO:0007669"/>
    <property type="project" value="TreeGrafter"/>
</dbReference>
<dbReference type="InterPro" id="IPR014743">
    <property type="entry name" value="Cl-channel_core"/>
</dbReference>
<feature type="transmembrane region" description="Helical" evidence="8">
    <location>
        <begin position="122"/>
        <end position="142"/>
    </location>
</feature>
<dbReference type="PANTHER" id="PTHR45711:SF9">
    <property type="entry name" value="ANION_PROTON EXCHANGE TRANSPORTER GEF1"/>
    <property type="match status" value="1"/>
</dbReference>
<feature type="domain" description="CBS" evidence="9">
    <location>
        <begin position="652"/>
        <end position="709"/>
    </location>
</feature>
<evidence type="ECO:0000256" key="3">
    <source>
        <dbReference type="ARBA" id="ARBA00022692"/>
    </source>
</evidence>
<feature type="transmembrane region" description="Helical" evidence="8">
    <location>
        <begin position="312"/>
        <end position="334"/>
    </location>
</feature>
<evidence type="ECO:0000256" key="7">
    <source>
        <dbReference type="ARBA" id="ARBA00023214"/>
    </source>
</evidence>
<dbReference type="GO" id="GO:0005769">
    <property type="term" value="C:early endosome"/>
    <property type="evidence" value="ECO:0007669"/>
    <property type="project" value="TreeGrafter"/>
</dbReference>
<evidence type="ECO:0000259" key="9">
    <source>
        <dbReference type="SMART" id="SM00116"/>
    </source>
</evidence>
<name>A0AAN7WQ04_9SACH</name>
<keyword evidence="11" id="KW-1185">Reference proteome</keyword>
<accession>A0AAN7WQ04</accession>
<feature type="transmembrane region" description="Helical" evidence="8">
    <location>
        <begin position="205"/>
        <end position="227"/>
    </location>
</feature>
<keyword evidence="3 8" id="KW-0812">Transmembrane</keyword>
<evidence type="ECO:0000256" key="5">
    <source>
        <dbReference type="ARBA" id="ARBA00023065"/>
    </source>
</evidence>
<dbReference type="EMBL" id="JAWIZZ010000038">
    <property type="protein sequence ID" value="KAK5781032.1"/>
    <property type="molecule type" value="Genomic_DNA"/>
</dbReference>
<feature type="transmembrane region" description="Helical" evidence="8">
    <location>
        <begin position="429"/>
        <end position="448"/>
    </location>
</feature>
<keyword evidence="4 8" id="KW-1133">Transmembrane helix</keyword>
<evidence type="ECO:0000256" key="8">
    <source>
        <dbReference type="SAM" id="Phobius"/>
    </source>
</evidence>
<keyword evidence="6 8" id="KW-0472">Membrane</keyword>
<dbReference type="Proteomes" id="UP001306508">
    <property type="component" value="Unassembled WGS sequence"/>
</dbReference>
<proteinExistence type="predicted"/>
<dbReference type="SMART" id="SM00116">
    <property type="entry name" value="CBS"/>
    <property type="match status" value="2"/>
</dbReference>
<gene>
    <name evidence="10" type="ORF">RI543_001420</name>
</gene>
<dbReference type="InterPro" id="IPR001807">
    <property type="entry name" value="ClC"/>
</dbReference>
<evidence type="ECO:0000256" key="1">
    <source>
        <dbReference type="ARBA" id="ARBA00004141"/>
    </source>
</evidence>